<dbReference type="AlphaFoldDB" id="A0A9P8CZ63"/>
<evidence type="ECO:0000256" key="4">
    <source>
        <dbReference type="ARBA" id="ARBA00023187"/>
    </source>
</evidence>
<dbReference type="InterPro" id="IPR051106">
    <property type="entry name" value="RNA-bind/splicing_reg"/>
</dbReference>
<dbReference type="EMBL" id="JAIFTL010000076">
    <property type="protein sequence ID" value="KAG9324141.1"/>
    <property type="molecule type" value="Genomic_DNA"/>
</dbReference>
<evidence type="ECO:0000313" key="10">
    <source>
        <dbReference type="Proteomes" id="UP000717515"/>
    </source>
</evidence>
<keyword evidence="2" id="KW-0507">mRNA processing</keyword>
<evidence type="ECO:0000256" key="2">
    <source>
        <dbReference type="ARBA" id="ARBA00022664"/>
    </source>
</evidence>
<name>A0A9P8CZ63_MORAP</name>
<feature type="region of interest" description="Disordered" evidence="7">
    <location>
        <begin position="183"/>
        <end position="344"/>
    </location>
</feature>
<evidence type="ECO:0000256" key="3">
    <source>
        <dbReference type="ARBA" id="ARBA00022884"/>
    </source>
</evidence>
<evidence type="ECO:0000313" key="9">
    <source>
        <dbReference type="EMBL" id="KAG9324141.1"/>
    </source>
</evidence>
<keyword evidence="4" id="KW-0508">mRNA splicing</keyword>
<dbReference type="InterPro" id="IPR000504">
    <property type="entry name" value="RRM_dom"/>
</dbReference>
<comment type="caution">
    <text evidence="9">The sequence shown here is derived from an EMBL/GenBank/DDBJ whole genome shotgun (WGS) entry which is preliminary data.</text>
</comment>
<comment type="subcellular location">
    <subcellularLocation>
        <location evidence="1">Nucleus</location>
    </subcellularLocation>
</comment>
<keyword evidence="3 6" id="KW-0694">RNA-binding</keyword>
<dbReference type="SMART" id="SM00360">
    <property type="entry name" value="RRM"/>
    <property type="match status" value="1"/>
</dbReference>
<reference evidence="9" key="1">
    <citation type="submission" date="2021-07" db="EMBL/GenBank/DDBJ databases">
        <title>Draft genome of Mortierella alpina, strain LL118, isolated from an aspen leaf litter sample.</title>
        <authorList>
            <person name="Yang S."/>
            <person name="Vinatzer B.A."/>
        </authorList>
    </citation>
    <scope>NUCLEOTIDE SEQUENCE</scope>
    <source>
        <strain evidence="9">LL118</strain>
    </source>
</reference>
<evidence type="ECO:0000256" key="7">
    <source>
        <dbReference type="SAM" id="MobiDB-lite"/>
    </source>
</evidence>
<dbReference type="PROSITE" id="PS50102">
    <property type="entry name" value="RRM"/>
    <property type="match status" value="1"/>
</dbReference>
<dbReference type="GO" id="GO:0006397">
    <property type="term" value="P:mRNA processing"/>
    <property type="evidence" value="ECO:0007669"/>
    <property type="project" value="UniProtKB-KW"/>
</dbReference>
<evidence type="ECO:0000259" key="8">
    <source>
        <dbReference type="PROSITE" id="PS50102"/>
    </source>
</evidence>
<organism evidence="9 10">
    <name type="scientific">Mortierella alpina</name>
    <name type="common">Oleaginous fungus</name>
    <name type="synonym">Mortierella renispora</name>
    <dbReference type="NCBI Taxonomy" id="64518"/>
    <lineage>
        <taxon>Eukaryota</taxon>
        <taxon>Fungi</taxon>
        <taxon>Fungi incertae sedis</taxon>
        <taxon>Mucoromycota</taxon>
        <taxon>Mortierellomycotina</taxon>
        <taxon>Mortierellomycetes</taxon>
        <taxon>Mortierellales</taxon>
        <taxon>Mortierellaceae</taxon>
        <taxon>Mortierella</taxon>
    </lineage>
</organism>
<dbReference type="GO" id="GO:0003723">
    <property type="term" value="F:RNA binding"/>
    <property type="evidence" value="ECO:0007669"/>
    <property type="project" value="UniProtKB-UniRule"/>
</dbReference>
<dbReference type="InterPro" id="IPR035979">
    <property type="entry name" value="RBD_domain_sf"/>
</dbReference>
<sequence length="344" mass="38384">MDPKQNVHKDTPIVQHQSLAQPAIIGENVGTSHPSTAIHHNTASGSAPVPFTTTDASGYPNKRDGLAAHSPPTALQDPHAHHKHHQVQGVPHGHEATMPRDRNENALSLHVSGFKDNTRPSDLAELFEAHGRIADVYIPKDYYTGMSRGFAYVQYTDEEDARRVFEAGEEFSLEGRKLVVQYAQGKRKSPTQMRGQGGRDGGGGGRRRSRSGDRHYRPSSRRYSRSRSRSPVRRRRDSRSPVRRGRSRSRTPPRRRSPSPRGGRGRRSPSPRRRSRTRSPRGRSISRDRRTRSRSFSPRRGGAGARYTPSPDRDHRIGNGGESADAGSRPEHGEIMEQGPMGDY</sequence>
<dbReference type="GO" id="GO:0005634">
    <property type="term" value="C:nucleus"/>
    <property type="evidence" value="ECO:0007669"/>
    <property type="project" value="UniProtKB-SubCell"/>
</dbReference>
<feature type="compositionally biased region" description="Polar residues" evidence="7">
    <location>
        <begin position="29"/>
        <end position="56"/>
    </location>
</feature>
<feature type="domain" description="RRM" evidence="8">
    <location>
        <begin position="107"/>
        <end position="185"/>
    </location>
</feature>
<dbReference type="PANTHER" id="PTHR48028:SF4">
    <property type="entry name" value="SC35-LIKE SPLICING FACTOR"/>
    <property type="match status" value="1"/>
</dbReference>
<dbReference type="PANTHER" id="PTHR48028">
    <property type="entry name" value="GLYCINE-RICH RNA-BINDING PROTEIN RZ1A"/>
    <property type="match status" value="1"/>
</dbReference>
<dbReference type="GO" id="GO:0008380">
    <property type="term" value="P:RNA splicing"/>
    <property type="evidence" value="ECO:0007669"/>
    <property type="project" value="UniProtKB-KW"/>
</dbReference>
<proteinExistence type="predicted"/>
<evidence type="ECO:0000256" key="5">
    <source>
        <dbReference type="ARBA" id="ARBA00023242"/>
    </source>
</evidence>
<dbReference type="Gene3D" id="3.30.70.330">
    <property type="match status" value="1"/>
</dbReference>
<feature type="region of interest" description="Disordered" evidence="7">
    <location>
        <begin position="27"/>
        <end position="99"/>
    </location>
</feature>
<accession>A0A9P8CZ63</accession>
<dbReference type="SUPFAM" id="SSF54928">
    <property type="entry name" value="RNA-binding domain, RBD"/>
    <property type="match status" value="1"/>
</dbReference>
<gene>
    <name evidence="9" type="ORF">KVV02_003387</name>
</gene>
<dbReference type="Pfam" id="PF00076">
    <property type="entry name" value="RRM_1"/>
    <property type="match status" value="1"/>
</dbReference>
<keyword evidence="5" id="KW-0539">Nucleus</keyword>
<dbReference type="Proteomes" id="UP000717515">
    <property type="component" value="Unassembled WGS sequence"/>
</dbReference>
<evidence type="ECO:0000256" key="1">
    <source>
        <dbReference type="ARBA" id="ARBA00004123"/>
    </source>
</evidence>
<dbReference type="InterPro" id="IPR012677">
    <property type="entry name" value="Nucleotide-bd_a/b_plait_sf"/>
</dbReference>
<evidence type="ECO:0000256" key="6">
    <source>
        <dbReference type="PROSITE-ProRule" id="PRU00176"/>
    </source>
</evidence>
<feature type="compositionally biased region" description="Gly residues" evidence="7">
    <location>
        <begin position="195"/>
        <end position="204"/>
    </location>
</feature>
<feature type="compositionally biased region" description="Basic residues" evidence="7">
    <location>
        <begin position="217"/>
        <end position="281"/>
    </location>
</feature>
<protein>
    <recommendedName>
        <fullName evidence="8">RRM domain-containing protein</fullName>
    </recommendedName>
</protein>